<dbReference type="PANTHER" id="PTHR33371">
    <property type="entry name" value="INTERMEMBRANE PHOSPHOLIPID TRANSPORT SYSTEM BINDING PROTEIN MLAD-RELATED"/>
    <property type="match status" value="1"/>
</dbReference>
<evidence type="ECO:0000313" key="4">
    <source>
        <dbReference type="EMBL" id="REF37312.1"/>
    </source>
</evidence>
<dbReference type="AlphaFoldDB" id="A0A3D9V6B3"/>
<evidence type="ECO:0000259" key="3">
    <source>
        <dbReference type="Pfam" id="PF11887"/>
    </source>
</evidence>
<dbReference type="InterPro" id="IPR052336">
    <property type="entry name" value="MlaD_Phospholipid_Transporter"/>
</dbReference>
<dbReference type="GO" id="GO:0005576">
    <property type="term" value="C:extracellular region"/>
    <property type="evidence" value="ECO:0007669"/>
    <property type="project" value="TreeGrafter"/>
</dbReference>
<dbReference type="Pfam" id="PF02470">
    <property type="entry name" value="MlaD"/>
    <property type="match status" value="1"/>
</dbReference>
<feature type="domain" description="Mce/MlaD" evidence="2">
    <location>
        <begin position="39"/>
        <end position="113"/>
    </location>
</feature>
<dbReference type="InterPro" id="IPR024516">
    <property type="entry name" value="Mce_C"/>
</dbReference>
<gene>
    <name evidence="4" type="ORF">DFJ64_2756</name>
</gene>
<dbReference type="OrthoDB" id="4741753at2"/>
<proteinExistence type="predicted"/>
<dbReference type="NCBIfam" id="TIGR00996">
    <property type="entry name" value="Mtu_fam_mce"/>
    <property type="match status" value="1"/>
</dbReference>
<evidence type="ECO:0000256" key="1">
    <source>
        <dbReference type="SAM" id="MobiDB-lite"/>
    </source>
</evidence>
<dbReference type="InterPro" id="IPR005693">
    <property type="entry name" value="Mce"/>
</dbReference>
<name>A0A3D9V6B3_THECX</name>
<keyword evidence="5" id="KW-1185">Reference proteome</keyword>
<sequence length="474" mass="49890">MITKAARIQLAVFLALTMVGVSLVGARYVGLGARLVGGTYSVHADFAEAGGIFEGAEVTYRGVAVGRVGALVPTSSGVRVELVLDDDSRVPADTVAVIANRSAIGEQYVDLQPRRRGPPYLEDGSRIPRAKTRTPLSTTQLLVDLDRLVASVPRRDLVTVIDELGAAFAGSGGDLSRLIDAGNALVEAADANLHDTVALLKDGRTVLQTQRESARAIRSFAADLADLSDTLVEADGDLRAVLDEGVVAARELRALIEENAEDVPVLLANLATTGQIVRVRLKGLQQVLILYPYVVRGGYTVIAPEPGTGRYTAHFGLQLSLAPRACRKGYGQTTKRTPEDVEPTPPNTDARCADATTTMRGAHNAPGARGGPSPRRPDEQSARAGRDARRPGLAGGRTKPGGTPTSSAGGSVGEPAPGATVPTVAEYDPSSGVFRLPDGRSARLGSLGGQRQMFGEDSWKWLLIGPLSKERTSR</sequence>
<reference evidence="4 5" key="1">
    <citation type="submission" date="2018-08" db="EMBL/GenBank/DDBJ databases">
        <title>Sequencing the genomes of 1000 actinobacteria strains.</title>
        <authorList>
            <person name="Klenk H.-P."/>
        </authorList>
    </citation>
    <scope>NUCLEOTIDE SEQUENCE [LARGE SCALE GENOMIC DNA]</scope>
    <source>
        <strain evidence="4 5">DSM 22891</strain>
    </source>
</reference>
<dbReference type="RefSeq" id="WP_115850787.1">
    <property type="nucleotide sequence ID" value="NZ_QTUC01000001.1"/>
</dbReference>
<evidence type="ECO:0000313" key="5">
    <source>
        <dbReference type="Proteomes" id="UP000256485"/>
    </source>
</evidence>
<feature type="region of interest" description="Disordered" evidence="1">
    <location>
        <begin position="329"/>
        <end position="436"/>
    </location>
</feature>
<organism evidence="4 5">
    <name type="scientific">Thermasporomyces composti</name>
    <dbReference type="NCBI Taxonomy" id="696763"/>
    <lineage>
        <taxon>Bacteria</taxon>
        <taxon>Bacillati</taxon>
        <taxon>Actinomycetota</taxon>
        <taxon>Actinomycetes</taxon>
        <taxon>Propionibacteriales</taxon>
        <taxon>Nocardioidaceae</taxon>
        <taxon>Thermasporomyces</taxon>
    </lineage>
</organism>
<accession>A0A3D9V6B3</accession>
<dbReference type="EMBL" id="QTUC01000001">
    <property type="protein sequence ID" value="REF37312.1"/>
    <property type="molecule type" value="Genomic_DNA"/>
</dbReference>
<dbReference type="Pfam" id="PF11887">
    <property type="entry name" value="Mce4_CUP1"/>
    <property type="match status" value="1"/>
</dbReference>
<dbReference type="InterPro" id="IPR003399">
    <property type="entry name" value="Mce/MlaD"/>
</dbReference>
<comment type="caution">
    <text evidence="4">The sequence shown here is derived from an EMBL/GenBank/DDBJ whole genome shotgun (WGS) entry which is preliminary data.</text>
</comment>
<dbReference type="PANTHER" id="PTHR33371:SF16">
    <property type="entry name" value="MCE-FAMILY PROTEIN MCE3F"/>
    <property type="match status" value="1"/>
</dbReference>
<feature type="domain" description="Mammalian cell entry C-terminal" evidence="3">
    <location>
        <begin position="121"/>
        <end position="277"/>
    </location>
</feature>
<protein>
    <submittedName>
        <fullName evidence="4">Phospholipid/cholesterol/gamma-HCH transport system substrate-binding protein</fullName>
    </submittedName>
</protein>
<feature type="compositionally biased region" description="Basic and acidic residues" evidence="1">
    <location>
        <begin position="375"/>
        <end position="390"/>
    </location>
</feature>
<dbReference type="Proteomes" id="UP000256485">
    <property type="component" value="Unassembled WGS sequence"/>
</dbReference>
<evidence type="ECO:0000259" key="2">
    <source>
        <dbReference type="Pfam" id="PF02470"/>
    </source>
</evidence>
<feature type="compositionally biased region" description="Low complexity" evidence="1">
    <location>
        <begin position="400"/>
        <end position="409"/>
    </location>
</feature>